<dbReference type="Proteomes" id="UP000264002">
    <property type="component" value="Unassembled WGS sequence"/>
</dbReference>
<sequence length="361" mass="41612">MGSLQADIQEKQKAIEQHHSDLLALYMDLAKSVSLIEENVSLGYARSEYEQYRNTLQKWEDARQSFEQIRIYIQQMEDRSRKIKEIASDIKALEQPKRKVHAQIGAIAYEAYGSESLPKYIEEVCQPLFEEHQRKTRKLEERLDTYKGKLGKQILHLRLSAARRQMVGLLSKAGQALVAIGCEADLPLDRHPEVMKQLVRLRKEEAALKQEMELHQSAIARLRSEEVPSPKSRLEERSQAMKKEEKTYQKAAYSYGKALYESLPDSVHAGQIGQKAISLMDQITLHRSRIRKLEGDIKTLQNLIKVQELEAQIELENQKIDHLQAQIETFNRQIAQVHASIQLKQNKISELLPKKEPESNG</sequence>
<organism evidence="2 3">
    <name type="scientific">Sphaerochaeta halotolerans</name>
    <dbReference type="NCBI Taxonomy" id="2293840"/>
    <lineage>
        <taxon>Bacteria</taxon>
        <taxon>Pseudomonadati</taxon>
        <taxon>Spirochaetota</taxon>
        <taxon>Spirochaetia</taxon>
        <taxon>Spirochaetales</taxon>
        <taxon>Sphaerochaetaceae</taxon>
        <taxon>Sphaerochaeta</taxon>
    </lineage>
</organism>
<keyword evidence="3" id="KW-1185">Reference proteome</keyword>
<evidence type="ECO:0000256" key="1">
    <source>
        <dbReference type="SAM" id="Coils"/>
    </source>
</evidence>
<dbReference type="EMBL" id="QUWK01000007">
    <property type="protein sequence ID" value="RFU94741.1"/>
    <property type="molecule type" value="Genomic_DNA"/>
</dbReference>
<comment type="caution">
    <text evidence="2">The sequence shown here is derived from an EMBL/GenBank/DDBJ whole genome shotgun (WGS) entry which is preliminary data.</text>
</comment>
<protein>
    <submittedName>
        <fullName evidence="2">Uncharacterized protein</fullName>
    </submittedName>
</protein>
<reference evidence="2 3" key="2">
    <citation type="submission" date="2018-09" db="EMBL/GenBank/DDBJ databases">
        <title>Genome of Sphaerochaeta halotolerans strain 4-11.</title>
        <authorList>
            <person name="Nazina T.N."/>
            <person name="Sokolova D.S."/>
        </authorList>
    </citation>
    <scope>NUCLEOTIDE SEQUENCE [LARGE SCALE GENOMIC DNA]</scope>
    <source>
        <strain evidence="2 3">4-11</strain>
    </source>
</reference>
<name>A0A372MG14_9SPIR</name>
<feature type="coiled-coil region" evidence="1">
    <location>
        <begin position="198"/>
        <end position="251"/>
    </location>
</feature>
<evidence type="ECO:0000313" key="2">
    <source>
        <dbReference type="EMBL" id="RFU94741.1"/>
    </source>
</evidence>
<proteinExistence type="predicted"/>
<reference evidence="3" key="1">
    <citation type="submission" date="2018-08" db="EMBL/GenBank/DDBJ databases">
        <authorList>
            <person name="Grouzdev D.S."/>
            <person name="Krutkina M.S."/>
        </authorList>
    </citation>
    <scope>NUCLEOTIDE SEQUENCE [LARGE SCALE GENOMIC DNA]</scope>
    <source>
        <strain evidence="3">4-11</strain>
    </source>
</reference>
<evidence type="ECO:0000313" key="3">
    <source>
        <dbReference type="Proteomes" id="UP000264002"/>
    </source>
</evidence>
<keyword evidence="1" id="KW-0175">Coiled coil</keyword>
<gene>
    <name evidence="2" type="ORF">DYP60_07755</name>
</gene>
<feature type="coiled-coil region" evidence="1">
    <location>
        <begin position="283"/>
        <end position="340"/>
    </location>
</feature>
<dbReference type="AlphaFoldDB" id="A0A372MG14"/>
<accession>A0A372MG14</accession>